<comment type="caution">
    <text evidence="1">The sequence shown here is derived from an EMBL/GenBank/DDBJ whole genome shotgun (WGS) entry which is preliminary data.</text>
</comment>
<dbReference type="Proteomes" id="UP001205843">
    <property type="component" value="Unassembled WGS sequence"/>
</dbReference>
<dbReference type="EMBL" id="JALJXV010000006">
    <property type="protein sequence ID" value="MCP1675644.1"/>
    <property type="molecule type" value="Genomic_DNA"/>
</dbReference>
<reference evidence="1" key="1">
    <citation type="submission" date="2022-03" db="EMBL/GenBank/DDBJ databases">
        <title>Genomic Encyclopedia of Type Strains, Phase III (KMG-III): the genomes of soil and plant-associated and newly described type strains.</title>
        <authorList>
            <person name="Whitman W."/>
        </authorList>
    </citation>
    <scope>NUCLEOTIDE SEQUENCE</scope>
    <source>
        <strain evidence="1">ANL 6-2</strain>
    </source>
</reference>
<keyword evidence="2" id="KW-1185">Reference proteome</keyword>
<evidence type="ECO:0000313" key="1">
    <source>
        <dbReference type="EMBL" id="MCP1675644.1"/>
    </source>
</evidence>
<dbReference type="AlphaFoldDB" id="A0AAE3G5Y1"/>
<accession>A0AAE3G5Y1</accession>
<sequence>MSPLRPAEQLLQSLGVTQPQEIDLEAIAYDQGAIVKYRPLEGCEARIVGFGERAIITVDNRALPSRVRFSTAHELGHWQNHRGRSLICRAEDIGNARRRALDPERIADNYAADWTSPGVVDSS</sequence>
<gene>
    <name evidence="1" type="ORF">J2T57_002794</name>
</gene>
<dbReference type="Gene3D" id="1.10.10.2910">
    <property type="match status" value="1"/>
</dbReference>
<proteinExistence type="predicted"/>
<evidence type="ECO:0000313" key="2">
    <source>
        <dbReference type="Proteomes" id="UP001205843"/>
    </source>
</evidence>
<protein>
    <submittedName>
        <fullName evidence="1">Zn-dependent peptidase ImmA (M78 family)</fullName>
    </submittedName>
</protein>
<organism evidence="1 2">
    <name type="scientific">Natronocella acetinitrilica</name>
    <dbReference type="NCBI Taxonomy" id="414046"/>
    <lineage>
        <taxon>Bacteria</taxon>
        <taxon>Pseudomonadati</taxon>
        <taxon>Pseudomonadota</taxon>
        <taxon>Gammaproteobacteria</taxon>
        <taxon>Chromatiales</taxon>
        <taxon>Ectothiorhodospiraceae</taxon>
        <taxon>Natronocella</taxon>
    </lineage>
</organism>
<name>A0AAE3G5Y1_9GAMM</name>